<dbReference type="Gene3D" id="2.130.10.10">
    <property type="entry name" value="YVTN repeat-like/Quinoprotein amine dehydrogenase"/>
    <property type="match status" value="5"/>
</dbReference>
<feature type="repeat" description="WD" evidence="3">
    <location>
        <begin position="1019"/>
        <end position="1060"/>
    </location>
</feature>
<dbReference type="Pfam" id="PF24883">
    <property type="entry name" value="NPHP3_N"/>
    <property type="match status" value="1"/>
</dbReference>
<dbReference type="SUPFAM" id="SSF50998">
    <property type="entry name" value="Quinoprotein alcohol dehydrogenase-like"/>
    <property type="match status" value="1"/>
</dbReference>
<dbReference type="PRINTS" id="PR00320">
    <property type="entry name" value="GPROTEINBRPT"/>
</dbReference>
<organism evidence="5 6">
    <name type="scientific">Gymnopus androsaceus JB14</name>
    <dbReference type="NCBI Taxonomy" id="1447944"/>
    <lineage>
        <taxon>Eukaryota</taxon>
        <taxon>Fungi</taxon>
        <taxon>Dikarya</taxon>
        <taxon>Basidiomycota</taxon>
        <taxon>Agaricomycotina</taxon>
        <taxon>Agaricomycetes</taxon>
        <taxon>Agaricomycetidae</taxon>
        <taxon>Agaricales</taxon>
        <taxon>Marasmiineae</taxon>
        <taxon>Omphalotaceae</taxon>
        <taxon>Gymnopus</taxon>
    </lineage>
</organism>
<keyword evidence="1 3" id="KW-0853">WD repeat</keyword>
<dbReference type="InterPro" id="IPR007111">
    <property type="entry name" value="NACHT_NTPase"/>
</dbReference>
<dbReference type="InterPro" id="IPR001632">
    <property type="entry name" value="WD40_G-protein_beta-like"/>
</dbReference>
<dbReference type="InterPro" id="IPR050349">
    <property type="entry name" value="WD_LIS1/nudF_dynein_reg"/>
</dbReference>
<dbReference type="PROSITE" id="PS50837">
    <property type="entry name" value="NACHT"/>
    <property type="match status" value="1"/>
</dbReference>
<keyword evidence="2" id="KW-0677">Repeat</keyword>
<dbReference type="InterPro" id="IPR027417">
    <property type="entry name" value="P-loop_NTPase"/>
</dbReference>
<dbReference type="Proteomes" id="UP000799118">
    <property type="component" value="Unassembled WGS sequence"/>
</dbReference>
<dbReference type="Pfam" id="PF00400">
    <property type="entry name" value="WD40"/>
    <property type="match status" value="6"/>
</dbReference>
<dbReference type="CDD" id="cd00200">
    <property type="entry name" value="WD40"/>
    <property type="match status" value="2"/>
</dbReference>
<dbReference type="SUPFAM" id="SSF52540">
    <property type="entry name" value="P-loop containing nucleoside triphosphate hydrolases"/>
    <property type="match status" value="1"/>
</dbReference>
<dbReference type="InterPro" id="IPR020472">
    <property type="entry name" value="WD40_PAC1"/>
</dbReference>
<reference evidence="5" key="1">
    <citation type="journal article" date="2019" name="Environ. Microbiol.">
        <title>Fungal ecological strategies reflected in gene transcription - a case study of two litter decomposers.</title>
        <authorList>
            <person name="Barbi F."/>
            <person name="Kohler A."/>
            <person name="Barry K."/>
            <person name="Baskaran P."/>
            <person name="Daum C."/>
            <person name="Fauchery L."/>
            <person name="Ihrmark K."/>
            <person name="Kuo A."/>
            <person name="LaButti K."/>
            <person name="Lipzen A."/>
            <person name="Morin E."/>
            <person name="Grigoriev I.V."/>
            <person name="Henrissat B."/>
            <person name="Lindahl B."/>
            <person name="Martin F."/>
        </authorList>
    </citation>
    <scope>NUCLEOTIDE SEQUENCE</scope>
    <source>
        <strain evidence="5">JB14</strain>
    </source>
</reference>
<dbReference type="PROSITE" id="PS00678">
    <property type="entry name" value="WD_REPEATS_1"/>
    <property type="match status" value="7"/>
</dbReference>
<feature type="repeat" description="WD" evidence="3">
    <location>
        <begin position="977"/>
        <end position="1018"/>
    </location>
</feature>
<sequence>MAMFAQANNFQINNGTLTNAHHFNIYGGVFQNYNDGSQDILNKLDPVQDASFKYEHHSSCLEGTRTGILKTLLDWATNPYSPPIFWLSGIAGTGKSTIAQSFCETLEEYHLLGGSFFCSRESKDRREVKRIIPTLAYSLAQYSEPYCYQMKVALEMDPTLASQGVKRQWDSLLWDPLHKSKIPHKPFVLVIDALDECEDVDTTRNVIAILRTMPEEFFPYVRLFISCRPEYYIQDELERTLHKSLFKLHEMETEIVQKDIQLYLNWSLHNMHISADDIYSLSEKAGKFFIYAFTQVQYLKEAPGPIALKARVNDLLGNTFIAESMDHLYNVLLIKATERMNANEKADAKYLVNLIVSLADPLSHHTLSELWRPFDVAPFRSVLNVPESDIQPIHIFHASFSDYILNQARCYMAFYCNPEEINKIITLACIKNMNQNLRYNTCDMPIDAEAESFLQSKISPSMQYSCKYWIFHLKKCSSLSSEMLIELDKFAKQYIFYWMEVLCILQSIENAVPGLKDISSWLQEHKEEGSEFLSSAIYDSQRFLQSIAGLIKVYPLQLYYSGMAWMPKSSVLQDIQMIRHEIPEVLCSLRETWDACEVMLRFPARILCVSFSPDGTQIVSSSTDKVVCIWSTTTGQEIHRLEGLSHWMRSVTFSPDGKKLVSGSDDKTVCIWNPATGQKIQRMEGHADEVDCVAFSPDGKQVASGSNDKTVCIWNVATGEQVQKLEGHSHWVCCVAFSPNGKQVVSGSNDETVNIWNAATGQLIKKIITHSGSVNALAFSLDGQKLVSGSDDNIVHFWNAINGQKIHKLEGHSGSVRSVAFSPDSQKVVSGSTDGAVYIWDVNTGKHTHELEGHSGWVSTVAFAPDGKQVVSGSDDKTVRIWNIASGKQPQKAMGHSHWVQSVAFSPDGKQIVSGSIDRSIGIWNVASGKQVQRLEGHSGWVRYVAFAPNGTQVVSGSDDQTVCIWNVATGHPIQKLEGHSGCVRSVAFSPDGKKVVSGSDDQTVRIWDISTGKQIQQMEGHSSWVRAVAFSSDGKQVGSFSEDNIVHLWNAHTGQHIRMIEATTAEILSLRNAFQSNVATLKGN</sequence>
<dbReference type="InterPro" id="IPR011047">
    <property type="entry name" value="Quinoprotein_ADH-like_sf"/>
</dbReference>
<feature type="repeat" description="WD" evidence="3">
    <location>
        <begin position="893"/>
        <end position="934"/>
    </location>
</feature>
<dbReference type="PRINTS" id="PR00319">
    <property type="entry name" value="GPROTEINB"/>
</dbReference>
<evidence type="ECO:0000259" key="4">
    <source>
        <dbReference type="PROSITE" id="PS50837"/>
    </source>
</evidence>
<feature type="repeat" description="WD" evidence="3">
    <location>
        <begin position="641"/>
        <end position="682"/>
    </location>
</feature>
<dbReference type="InterPro" id="IPR015943">
    <property type="entry name" value="WD40/YVTN_repeat-like_dom_sf"/>
</dbReference>
<dbReference type="AlphaFoldDB" id="A0A6A4I1S7"/>
<protein>
    <submittedName>
        <fullName evidence="5">WD40 repeat-like protein</fullName>
    </submittedName>
</protein>
<dbReference type="PANTHER" id="PTHR44129">
    <property type="entry name" value="WD REPEAT-CONTAINING PROTEIN POP1"/>
    <property type="match status" value="1"/>
</dbReference>
<feature type="repeat" description="WD" evidence="3">
    <location>
        <begin position="683"/>
        <end position="724"/>
    </location>
</feature>
<dbReference type="InterPro" id="IPR018391">
    <property type="entry name" value="PQQ_b-propeller_rpt"/>
</dbReference>
<dbReference type="PROSITE" id="PS50082">
    <property type="entry name" value="WD_REPEATS_2"/>
    <property type="match status" value="11"/>
</dbReference>
<dbReference type="SUPFAM" id="SSF50978">
    <property type="entry name" value="WD40 repeat-like"/>
    <property type="match status" value="1"/>
</dbReference>
<feature type="repeat" description="WD" evidence="3">
    <location>
        <begin position="767"/>
        <end position="808"/>
    </location>
</feature>
<dbReference type="SMART" id="SM00320">
    <property type="entry name" value="WD40"/>
    <property type="match status" value="11"/>
</dbReference>
<dbReference type="InterPro" id="IPR001680">
    <property type="entry name" value="WD40_rpt"/>
</dbReference>
<keyword evidence="6" id="KW-1185">Reference proteome</keyword>
<evidence type="ECO:0000313" key="5">
    <source>
        <dbReference type="EMBL" id="KAE9402765.1"/>
    </source>
</evidence>
<dbReference type="InterPro" id="IPR036322">
    <property type="entry name" value="WD40_repeat_dom_sf"/>
</dbReference>
<dbReference type="SMART" id="SM00564">
    <property type="entry name" value="PQQ"/>
    <property type="match status" value="5"/>
</dbReference>
<dbReference type="InterPro" id="IPR056884">
    <property type="entry name" value="NPHP3-like_N"/>
</dbReference>
<dbReference type="Gene3D" id="3.40.50.300">
    <property type="entry name" value="P-loop containing nucleotide triphosphate hydrolases"/>
    <property type="match status" value="1"/>
</dbReference>
<feature type="repeat" description="WD" evidence="3">
    <location>
        <begin position="851"/>
        <end position="892"/>
    </location>
</feature>
<feature type="repeat" description="WD" evidence="3">
    <location>
        <begin position="725"/>
        <end position="766"/>
    </location>
</feature>
<feature type="domain" description="NACHT" evidence="4">
    <location>
        <begin position="83"/>
        <end position="229"/>
    </location>
</feature>
<gene>
    <name evidence="5" type="ORF">BT96DRAFT_539111</name>
</gene>
<proteinExistence type="predicted"/>
<feature type="repeat" description="WD" evidence="3">
    <location>
        <begin position="935"/>
        <end position="976"/>
    </location>
</feature>
<dbReference type="OrthoDB" id="3027122at2759"/>
<feature type="repeat" description="WD" evidence="3">
    <location>
        <begin position="606"/>
        <end position="640"/>
    </location>
</feature>
<accession>A0A6A4I1S7</accession>
<evidence type="ECO:0000313" key="6">
    <source>
        <dbReference type="Proteomes" id="UP000799118"/>
    </source>
</evidence>
<dbReference type="PROSITE" id="PS50294">
    <property type="entry name" value="WD_REPEATS_REGION"/>
    <property type="match status" value="10"/>
</dbReference>
<name>A0A6A4I1S7_9AGAR</name>
<evidence type="ECO:0000256" key="3">
    <source>
        <dbReference type="PROSITE-ProRule" id="PRU00221"/>
    </source>
</evidence>
<evidence type="ECO:0000256" key="2">
    <source>
        <dbReference type="ARBA" id="ARBA00022737"/>
    </source>
</evidence>
<evidence type="ECO:0000256" key="1">
    <source>
        <dbReference type="ARBA" id="ARBA00022574"/>
    </source>
</evidence>
<feature type="repeat" description="WD" evidence="3">
    <location>
        <begin position="809"/>
        <end position="850"/>
    </location>
</feature>
<dbReference type="InterPro" id="IPR019775">
    <property type="entry name" value="WD40_repeat_CS"/>
</dbReference>
<dbReference type="Pfam" id="PF25173">
    <property type="entry name" value="Beta-prop_WDR3_1st"/>
    <property type="match status" value="1"/>
</dbReference>
<dbReference type="EMBL" id="ML769432">
    <property type="protein sequence ID" value="KAE9402765.1"/>
    <property type="molecule type" value="Genomic_DNA"/>
</dbReference>